<dbReference type="OrthoDB" id="5194591at2"/>
<keyword evidence="2" id="KW-1185">Reference proteome</keyword>
<dbReference type="AlphaFoldDB" id="A0A1G7TDP2"/>
<sequence length="103" mass="10119">MTTRVRVLLAAVGVALAVTGVLLVGGGPSPGVGDCVAAGPDQTVVVVGCDDPAATFRVIGVLDDVPPLQSQPVCMGVFPRSTASYSAGGLSATPDRVLCLVAA</sequence>
<dbReference type="Proteomes" id="UP000198863">
    <property type="component" value="Unassembled WGS sequence"/>
</dbReference>
<accession>A0A1G7TDP2</accession>
<gene>
    <name evidence="1" type="ORF">SAMN05660324_2431</name>
</gene>
<organism evidence="1 2">
    <name type="scientific">Klenkia brasiliensis</name>
    <dbReference type="NCBI Taxonomy" id="333142"/>
    <lineage>
        <taxon>Bacteria</taxon>
        <taxon>Bacillati</taxon>
        <taxon>Actinomycetota</taxon>
        <taxon>Actinomycetes</taxon>
        <taxon>Geodermatophilales</taxon>
        <taxon>Geodermatophilaceae</taxon>
        <taxon>Klenkia</taxon>
    </lineage>
</organism>
<reference evidence="2" key="1">
    <citation type="submission" date="2016-10" db="EMBL/GenBank/DDBJ databases">
        <authorList>
            <person name="Varghese N."/>
            <person name="Submissions S."/>
        </authorList>
    </citation>
    <scope>NUCLEOTIDE SEQUENCE [LARGE SCALE GENOMIC DNA]</scope>
    <source>
        <strain evidence="2">DSM 44526</strain>
    </source>
</reference>
<proteinExistence type="predicted"/>
<evidence type="ECO:0000313" key="2">
    <source>
        <dbReference type="Proteomes" id="UP000198863"/>
    </source>
</evidence>
<dbReference type="RefSeq" id="WP_131801471.1">
    <property type="nucleotide sequence ID" value="NZ_FNCF01000003.1"/>
</dbReference>
<dbReference type="EMBL" id="FNCF01000003">
    <property type="protein sequence ID" value="SDG33436.1"/>
    <property type="molecule type" value="Genomic_DNA"/>
</dbReference>
<evidence type="ECO:0000313" key="1">
    <source>
        <dbReference type="EMBL" id="SDG33436.1"/>
    </source>
</evidence>
<protein>
    <submittedName>
        <fullName evidence="1">Uncharacterized protein</fullName>
    </submittedName>
</protein>
<name>A0A1G7TDP2_9ACTN</name>